<feature type="domain" description="Methyltransferase" evidence="1">
    <location>
        <begin position="85"/>
        <end position="181"/>
    </location>
</feature>
<proteinExistence type="predicted"/>
<dbReference type="EMBL" id="DOYJ01000103">
    <property type="protein sequence ID" value="HCB75214.1"/>
    <property type="molecule type" value="Genomic_DNA"/>
</dbReference>
<evidence type="ECO:0000313" key="2">
    <source>
        <dbReference type="EMBL" id="HCB75214.1"/>
    </source>
</evidence>
<dbReference type="Proteomes" id="UP000262699">
    <property type="component" value="Unassembled WGS sequence"/>
</dbReference>
<accession>A0A3D0WB45</accession>
<dbReference type="InterPro" id="IPR041698">
    <property type="entry name" value="Methyltransf_25"/>
</dbReference>
<reference evidence="2 3" key="1">
    <citation type="journal article" date="2018" name="Nat. Biotechnol.">
        <title>A standardized bacterial taxonomy based on genome phylogeny substantially revises the tree of life.</title>
        <authorList>
            <person name="Parks D.H."/>
            <person name="Chuvochina M."/>
            <person name="Waite D.W."/>
            <person name="Rinke C."/>
            <person name="Skarshewski A."/>
            <person name="Chaumeil P.A."/>
            <person name="Hugenholtz P."/>
        </authorList>
    </citation>
    <scope>NUCLEOTIDE SEQUENCE [LARGE SCALE GENOMIC DNA]</scope>
    <source>
        <strain evidence="2">UBA9015</strain>
    </source>
</reference>
<gene>
    <name evidence="2" type="ORF">DEP91_03445</name>
</gene>
<protein>
    <recommendedName>
        <fullName evidence="1">Methyltransferase domain-containing protein</fullName>
    </recommendedName>
</protein>
<name>A0A3D0WB45_9SPHN</name>
<dbReference type="SUPFAM" id="SSF53335">
    <property type="entry name" value="S-adenosyl-L-methionine-dependent methyltransferases"/>
    <property type="match status" value="1"/>
</dbReference>
<dbReference type="Pfam" id="PF13649">
    <property type="entry name" value="Methyltransf_25"/>
    <property type="match status" value="1"/>
</dbReference>
<dbReference type="Gene3D" id="3.40.50.150">
    <property type="entry name" value="Vaccinia Virus protein VP39"/>
    <property type="match status" value="1"/>
</dbReference>
<dbReference type="AlphaFoldDB" id="A0A3D0WB45"/>
<dbReference type="CDD" id="cd02440">
    <property type="entry name" value="AdoMet_MTases"/>
    <property type="match status" value="1"/>
</dbReference>
<dbReference type="InterPro" id="IPR029063">
    <property type="entry name" value="SAM-dependent_MTases_sf"/>
</dbReference>
<evidence type="ECO:0000313" key="3">
    <source>
        <dbReference type="Proteomes" id="UP000262699"/>
    </source>
</evidence>
<sequence length="228" mass="24862">MTDLDPSLDLPRWKRVWLGLDSRARLGARRGRIGRRKQARRSGNDSARFFREWLRNPVATAAVAPSGEALVALITREIGEWTGPVLELGPGTGVFTRALVARGVDERDLTLVERNPAFAQLLRDRHPHASILVADAGELGTAVAADTPRFGAIVCGLGLRNMKPELIEAILTGAFAHMAPGAAFYLFTYGRRCSVPAEILSKLGLTSRRIGIAYRNLPPASVFRLTRG</sequence>
<evidence type="ECO:0000259" key="1">
    <source>
        <dbReference type="Pfam" id="PF13649"/>
    </source>
</evidence>
<comment type="caution">
    <text evidence="2">The sequence shown here is derived from an EMBL/GenBank/DDBJ whole genome shotgun (WGS) entry which is preliminary data.</text>
</comment>
<organism evidence="2 3">
    <name type="scientific">Sphingomonas bacterium</name>
    <dbReference type="NCBI Taxonomy" id="1895847"/>
    <lineage>
        <taxon>Bacteria</taxon>
        <taxon>Pseudomonadati</taxon>
        <taxon>Pseudomonadota</taxon>
        <taxon>Alphaproteobacteria</taxon>
        <taxon>Sphingomonadales</taxon>
        <taxon>Sphingomonadaceae</taxon>
        <taxon>Sphingomonas</taxon>
    </lineage>
</organism>